<organism evidence="2 3">
    <name type="scientific">Corynebacterium breve</name>
    <dbReference type="NCBI Taxonomy" id="3049799"/>
    <lineage>
        <taxon>Bacteria</taxon>
        <taxon>Bacillati</taxon>
        <taxon>Actinomycetota</taxon>
        <taxon>Actinomycetes</taxon>
        <taxon>Mycobacteriales</taxon>
        <taxon>Corynebacteriaceae</taxon>
        <taxon>Corynebacterium</taxon>
    </lineage>
</organism>
<accession>A0ABY8VFS7</accession>
<proteinExistence type="predicted"/>
<feature type="transmembrane region" description="Helical" evidence="1">
    <location>
        <begin position="238"/>
        <end position="255"/>
    </location>
</feature>
<dbReference type="RefSeq" id="WP_284824630.1">
    <property type="nucleotide sequence ID" value="NZ_CP126969.1"/>
</dbReference>
<feature type="transmembrane region" description="Helical" evidence="1">
    <location>
        <begin position="262"/>
        <end position="287"/>
    </location>
</feature>
<evidence type="ECO:0000313" key="3">
    <source>
        <dbReference type="Proteomes" id="UP001225598"/>
    </source>
</evidence>
<keyword evidence="1" id="KW-1133">Transmembrane helix</keyword>
<feature type="transmembrane region" description="Helical" evidence="1">
    <location>
        <begin position="444"/>
        <end position="463"/>
    </location>
</feature>
<dbReference type="EMBL" id="CP126969">
    <property type="protein sequence ID" value="WIM67493.1"/>
    <property type="molecule type" value="Genomic_DNA"/>
</dbReference>
<feature type="transmembrane region" description="Helical" evidence="1">
    <location>
        <begin position="147"/>
        <end position="167"/>
    </location>
</feature>
<evidence type="ECO:0008006" key="4">
    <source>
        <dbReference type="Google" id="ProtNLM"/>
    </source>
</evidence>
<dbReference type="Proteomes" id="UP001225598">
    <property type="component" value="Chromosome"/>
</dbReference>
<evidence type="ECO:0000256" key="1">
    <source>
        <dbReference type="SAM" id="Phobius"/>
    </source>
</evidence>
<gene>
    <name evidence="2" type="ORF">QP027_10375</name>
</gene>
<keyword evidence="1" id="KW-0472">Membrane</keyword>
<feature type="transmembrane region" description="Helical" evidence="1">
    <location>
        <begin position="70"/>
        <end position="88"/>
    </location>
</feature>
<keyword evidence="3" id="KW-1185">Reference proteome</keyword>
<feature type="transmembrane region" description="Helical" evidence="1">
    <location>
        <begin position="118"/>
        <end position="135"/>
    </location>
</feature>
<evidence type="ECO:0000313" key="2">
    <source>
        <dbReference type="EMBL" id="WIM67493.1"/>
    </source>
</evidence>
<sequence length="471" mass="49168">MQRAFLVAWGTVLIGALLWPLAGPGEFALRDMVVLHDPYLTHSSLGFGDLPGRNVPQDAVLALLPPPATWTVRIMLIVSAAVSAFAATRLAGPHVVAQAAAMTISVANPFVIERLLQGHWSLVMAAWLLPAIAAAGQSKRTGWQIIALWGASLTPTGGLAATATAFVTNRRPIVALAGAVSCSPWIITGMLHPDAGRSAAASAEAFAPRAEGLVGTLGALLGLGGLWNGDAVPPSRDAGFAIFGVVLFALLATAYRRIPASFLLLAALGFGIAVFSWLAPGAMGWLIEHVPGAGLLRDGQKWVMLAIPAYVAAAGALSRRWAAIALVLAFLQTPDAPRAMSVLSPVEVSVPAVDHQGRDVYFIDRPALIQRTDGIPVVDPATKAMNVVEAGGLRVDGVVLDEDSLRYQDGLDDPQAYGIGLIVHPDGTVEDTGAPARPRDPAGIALLVLWAITPLLGLIGRASSDGPRRRR</sequence>
<protein>
    <recommendedName>
        <fullName evidence="4">Glycosyltransferase RgtA/B/C/D-like domain-containing protein</fullName>
    </recommendedName>
</protein>
<keyword evidence="1" id="KW-0812">Transmembrane</keyword>
<reference evidence="2 3" key="1">
    <citation type="submission" date="2023-05" db="EMBL/GenBank/DDBJ databases">
        <title>Corynebacterium suedekumii sp. nov. and Corynebacterium breve sp. nov. isolated from raw cow's milk.</title>
        <authorList>
            <person name="Baer M.K."/>
            <person name="Mehl L."/>
            <person name="Hellmuth R."/>
            <person name="Marke G."/>
            <person name="Lipski A."/>
        </authorList>
    </citation>
    <scope>NUCLEOTIDE SEQUENCE [LARGE SCALE GENOMIC DNA]</scope>
    <source>
        <strain evidence="2 3">R4</strain>
    </source>
</reference>
<feature type="transmembrane region" description="Helical" evidence="1">
    <location>
        <begin position="173"/>
        <end position="191"/>
    </location>
</feature>
<name>A0ABY8VFS7_9CORY</name>